<evidence type="ECO:0000313" key="2">
    <source>
        <dbReference type="Proteomes" id="UP000663828"/>
    </source>
</evidence>
<gene>
    <name evidence="1" type="ORF">XAT740_LOCUS27865</name>
</gene>
<name>A0A815CD10_ADIRI</name>
<accession>A0A815CD10</accession>
<proteinExistence type="predicted"/>
<dbReference type="Proteomes" id="UP000663828">
    <property type="component" value="Unassembled WGS sequence"/>
</dbReference>
<reference evidence="1" key="1">
    <citation type="submission" date="2021-02" db="EMBL/GenBank/DDBJ databases">
        <authorList>
            <person name="Nowell W R."/>
        </authorList>
    </citation>
    <scope>NUCLEOTIDE SEQUENCE</scope>
</reference>
<dbReference type="AlphaFoldDB" id="A0A815CD10"/>
<evidence type="ECO:0000313" key="1">
    <source>
        <dbReference type="EMBL" id="CAF1281900.1"/>
    </source>
</evidence>
<protein>
    <submittedName>
        <fullName evidence="1">Uncharacterized protein</fullName>
    </submittedName>
</protein>
<dbReference type="EMBL" id="CAJNOR010002349">
    <property type="protein sequence ID" value="CAF1281900.1"/>
    <property type="molecule type" value="Genomic_DNA"/>
</dbReference>
<comment type="caution">
    <text evidence="1">The sequence shown here is derived from an EMBL/GenBank/DDBJ whole genome shotgun (WGS) entry which is preliminary data.</text>
</comment>
<organism evidence="1 2">
    <name type="scientific">Adineta ricciae</name>
    <name type="common">Rotifer</name>
    <dbReference type="NCBI Taxonomy" id="249248"/>
    <lineage>
        <taxon>Eukaryota</taxon>
        <taxon>Metazoa</taxon>
        <taxon>Spiralia</taxon>
        <taxon>Gnathifera</taxon>
        <taxon>Rotifera</taxon>
        <taxon>Eurotatoria</taxon>
        <taxon>Bdelloidea</taxon>
        <taxon>Adinetida</taxon>
        <taxon>Adinetidae</taxon>
        <taxon>Adineta</taxon>
    </lineage>
</organism>
<sequence>MSSAIIELGMRFHIIESDVPDNENQNDLENDDSASIQVDLTNNENRNESINPTIYENSSVLKDFRSKRFHELKSLAHEKQIKVNQRLEQVLNTRNSSREKLSTATHMDNFQYPQLFVN</sequence>
<keyword evidence="2" id="KW-1185">Reference proteome</keyword>